<dbReference type="PROSITE" id="PS51918">
    <property type="entry name" value="RADICAL_SAM"/>
    <property type="match status" value="1"/>
</dbReference>
<dbReference type="RefSeq" id="WP_144351155.1">
    <property type="nucleotide sequence ID" value="NZ_CP036259.1"/>
</dbReference>
<proteinExistence type="predicted"/>
<keyword evidence="3" id="KW-0408">Iron</keyword>
<keyword evidence="4" id="KW-0411">Iron-sulfur</keyword>
<dbReference type="AlphaFoldDB" id="A0A517DWG2"/>
<evidence type="ECO:0000313" key="7">
    <source>
        <dbReference type="Proteomes" id="UP000320776"/>
    </source>
</evidence>
<dbReference type="EC" id="2.8.1.6" evidence="6"/>
<evidence type="ECO:0000313" key="6">
    <source>
        <dbReference type="EMBL" id="QDR81690.1"/>
    </source>
</evidence>
<gene>
    <name evidence="6" type="primary">bioB_5</name>
    <name evidence="6" type="ORF">SPTER_31020</name>
</gene>
<keyword evidence="2" id="KW-0479">Metal-binding</keyword>
<dbReference type="OrthoDB" id="5405220at2"/>
<feature type="domain" description="Radical SAM core" evidence="5">
    <location>
        <begin position="53"/>
        <end position="269"/>
    </location>
</feature>
<dbReference type="EMBL" id="CP036259">
    <property type="protein sequence ID" value="QDR81690.1"/>
    <property type="molecule type" value="Genomic_DNA"/>
</dbReference>
<dbReference type="KEGG" id="sted:SPTER_31020"/>
<evidence type="ECO:0000256" key="2">
    <source>
        <dbReference type="ARBA" id="ARBA00022723"/>
    </source>
</evidence>
<dbReference type="Gene3D" id="3.20.20.70">
    <property type="entry name" value="Aldolase class I"/>
    <property type="match status" value="1"/>
</dbReference>
<reference evidence="6 7" key="1">
    <citation type="submission" date="2019-02" db="EMBL/GenBank/DDBJ databases">
        <title>Closed genome of Sporomusa termitida DSM 4440.</title>
        <authorList>
            <person name="Poehlein A."/>
            <person name="Daniel R."/>
        </authorList>
    </citation>
    <scope>NUCLEOTIDE SEQUENCE [LARGE SCALE GENOMIC DNA]</scope>
    <source>
        <strain evidence="6 7">DSM 4440</strain>
    </source>
</reference>
<dbReference type="InterPro" id="IPR058240">
    <property type="entry name" value="rSAM_sf"/>
</dbReference>
<dbReference type="CDD" id="cd01335">
    <property type="entry name" value="Radical_SAM"/>
    <property type="match status" value="1"/>
</dbReference>
<keyword evidence="6" id="KW-0808">Transferase</keyword>
<evidence type="ECO:0000256" key="1">
    <source>
        <dbReference type="ARBA" id="ARBA00022691"/>
    </source>
</evidence>
<dbReference type="Proteomes" id="UP000320776">
    <property type="component" value="Chromosome"/>
</dbReference>
<evidence type="ECO:0000256" key="4">
    <source>
        <dbReference type="ARBA" id="ARBA00023014"/>
    </source>
</evidence>
<evidence type="ECO:0000259" key="5">
    <source>
        <dbReference type="PROSITE" id="PS51918"/>
    </source>
</evidence>
<sequence>MNRNIAQIINKAIDGGELTGLELSRLLTVDYLSEEAYMIQYAARKISAAAAGGKAEVHAQVGINAGPCPKNCHFCSFAPVNKIFEAEKVYSLEEIIDKALVFEADGANAIYLMATATYGLPAYLAVARAVRTALKPETPLVGNVDDFAEDGAIALKQAGFAGVYHVLRMGEGRVTNIAPGTRLRTIAAARQAGLLVGTCVEPVGPEHTVEEIVEKTMLIKEIRPVHAGSGRRINIPGSPLEPYGALTQARQAHIIAAVKLAFGYSVPGHCGGDYGIAAMAGVNLSWAESGSNPRDTQANTVIGGTVASRRETFQQAGWEMVEGPSVLFSPG</sequence>
<dbReference type="SUPFAM" id="SSF102114">
    <property type="entry name" value="Radical SAM enzymes"/>
    <property type="match status" value="1"/>
</dbReference>
<dbReference type="GO" id="GO:0004076">
    <property type="term" value="F:biotin synthase activity"/>
    <property type="evidence" value="ECO:0007669"/>
    <property type="project" value="UniProtKB-EC"/>
</dbReference>
<evidence type="ECO:0000256" key="3">
    <source>
        <dbReference type="ARBA" id="ARBA00023004"/>
    </source>
</evidence>
<organism evidence="6 7">
    <name type="scientific">Sporomusa termitida</name>
    <dbReference type="NCBI Taxonomy" id="2377"/>
    <lineage>
        <taxon>Bacteria</taxon>
        <taxon>Bacillati</taxon>
        <taxon>Bacillota</taxon>
        <taxon>Negativicutes</taxon>
        <taxon>Selenomonadales</taxon>
        <taxon>Sporomusaceae</taxon>
        <taxon>Sporomusa</taxon>
    </lineage>
</organism>
<dbReference type="GO" id="GO:0046872">
    <property type="term" value="F:metal ion binding"/>
    <property type="evidence" value="ECO:0007669"/>
    <property type="project" value="UniProtKB-KW"/>
</dbReference>
<dbReference type="InterPro" id="IPR007197">
    <property type="entry name" value="rSAM"/>
</dbReference>
<dbReference type="Pfam" id="PF04055">
    <property type="entry name" value="Radical_SAM"/>
    <property type="match status" value="1"/>
</dbReference>
<protein>
    <submittedName>
        <fullName evidence="6">Biotin synthase</fullName>
        <ecNumber evidence="6">2.8.1.6</ecNumber>
    </submittedName>
</protein>
<name>A0A517DWG2_9FIRM</name>
<dbReference type="GO" id="GO:0051536">
    <property type="term" value="F:iron-sulfur cluster binding"/>
    <property type="evidence" value="ECO:0007669"/>
    <property type="project" value="UniProtKB-KW"/>
</dbReference>
<dbReference type="InterPro" id="IPR013785">
    <property type="entry name" value="Aldolase_TIM"/>
</dbReference>
<accession>A0A517DWG2</accession>
<keyword evidence="1" id="KW-0949">S-adenosyl-L-methionine</keyword>
<dbReference type="SFLD" id="SFLDS00029">
    <property type="entry name" value="Radical_SAM"/>
    <property type="match status" value="1"/>
</dbReference>
<keyword evidence="7" id="KW-1185">Reference proteome</keyword>